<organism evidence="1 2">
    <name type="scientific">Pyxicephalus adspersus</name>
    <name type="common">African bullfrog</name>
    <dbReference type="NCBI Taxonomy" id="30357"/>
    <lineage>
        <taxon>Eukaryota</taxon>
        <taxon>Metazoa</taxon>
        <taxon>Chordata</taxon>
        <taxon>Craniata</taxon>
        <taxon>Vertebrata</taxon>
        <taxon>Euteleostomi</taxon>
        <taxon>Amphibia</taxon>
        <taxon>Batrachia</taxon>
        <taxon>Anura</taxon>
        <taxon>Neobatrachia</taxon>
        <taxon>Ranoidea</taxon>
        <taxon>Pyxicephalidae</taxon>
        <taxon>Pyxicephalinae</taxon>
        <taxon>Pyxicephalus</taxon>
    </lineage>
</organism>
<accession>A0AAV3ATN1</accession>
<dbReference type="AlphaFoldDB" id="A0AAV3ATN1"/>
<reference evidence="1" key="1">
    <citation type="thesis" date="2020" institute="ProQuest LLC" country="789 East Eisenhower Parkway, Ann Arbor, MI, USA">
        <title>Comparative Genomics and Chromosome Evolution.</title>
        <authorList>
            <person name="Mudd A.B."/>
        </authorList>
    </citation>
    <scope>NUCLEOTIDE SEQUENCE</scope>
    <source>
        <strain evidence="1">1538</strain>
        <tissue evidence="1">Blood</tissue>
    </source>
</reference>
<dbReference type="EMBL" id="DYDO01000004">
    <property type="protein sequence ID" value="DBA26130.1"/>
    <property type="molecule type" value="Genomic_DNA"/>
</dbReference>
<evidence type="ECO:0000313" key="2">
    <source>
        <dbReference type="Proteomes" id="UP001181693"/>
    </source>
</evidence>
<evidence type="ECO:0000313" key="1">
    <source>
        <dbReference type="EMBL" id="DBA26130.1"/>
    </source>
</evidence>
<sequence>MFLYRLYLHYNSKVIRLSKLHVSAELGELYGKGGSTFVPIKLLLMQTLTLCLQSQANVFLLFLTCWPLGPAALLLVRCGREWSKDNIVCD</sequence>
<name>A0AAV3ATN1_PYXAD</name>
<keyword evidence="2" id="KW-1185">Reference proteome</keyword>
<proteinExistence type="predicted"/>
<protein>
    <submittedName>
        <fullName evidence="1">Uncharacterized protein</fullName>
    </submittedName>
</protein>
<dbReference type="Proteomes" id="UP001181693">
    <property type="component" value="Unassembled WGS sequence"/>
</dbReference>
<gene>
    <name evidence="1" type="ORF">GDO54_010427</name>
</gene>
<comment type="caution">
    <text evidence="1">The sequence shown here is derived from an EMBL/GenBank/DDBJ whole genome shotgun (WGS) entry which is preliminary data.</text>
</comment>